<dbReference type="Pfam" id="PF04144">
    <property type="entry name" value="SCAMP"/>
    <property type="match status" value="2"/>
</dbReference>
<feature type="transmembrane region" description="Helical" evidence="7">
    <location>
        <begin position="266"/>
        <end position="289"/>
    </location>
</feature>
<proteinExistence type="inferred from homology"/>
<keyword evidence="5 7" id="KW-0472">Membrane</keyword>
<dbReference type="GO" id="GO:0015031">
    <property type="term" value="P:protein transport"/>
    <property type="evidence" value="ECO:0007669"/>
    <property type="project" value="InterPro"/>
</dbReference>
<gene>
    <name evidence="9" type="ORF">F3Y22_tig00110654pilonHSYRG00024</name>
</gene>
<dbReference type="AlphaFoldDB" id="A0A6A2ZYJ9"/>
<keyword evidence="7" id="KW-0813">Transport</keyword>
<feature type="transmembrane region" description="Helical" evidence="7">
    <location>
        <begin position="317"/>
        <end position="337"/>
    </location>
</feature>
<feature type="compositionally biased region" description="Basic and acidic residues" evidence="8">
    <location>
        <begin position="66"/>
        <end position="75"/>
    </location>
</feature>
<keyword evidence="7" id="KW-1003">Cell membrane</keyword>
<protein>
    <recommendedName>
        <fullName evidence="7">Secretory carrier-associated membrane protein</fullName>
        <shortName evidence="7">Secretory carrier membrane protein</shortName>
    </recommendedName>
</protein>
<evidence type="ECO:0000313" key="9">
    <source>
        <dbReference type="EMBL" id="KAE8696616.1"/>
    </source>
</evidence>
<evidence type="ECO:0000256" key="8">
    <source>
        <dbReference type="SAM" id="MobiDB-lite"/>
    </source>
</evidence>
<dbReference type="GO" id="GO:0055038">
    <property type="term" value="C:recycling endosome membrane"/>
    <property type="evidence" value="ECO:0007669"/>
    <property type="project" value="TreeGrafter"/>
</dbReference>
<dbReference type="PANTHER" id="PTHR10687:SF76">
    <property type="entry name" value="SECRETORY CARRIER-ASSOCIATED MEMBRANE PROTEIN 1"/>
    <property type="match status" value="1"/>
</dbReference>
<accession>A0A6A2ZYJ9</accession>
<dbReference type="GO" id="GO:0030658">
    <property type="term" value="C:transport vesicle membrane"/>
    <property type="evidence" value="ECO:0007669"/>
    <property type="project" value="UniProtKB-SubCell"/>
</dbReference>
<dbReference type="EMBL" id="VEPZ02001063">
    <property type="protein sequence ID" value="KAE8696616.1"/>
    <property type="molecule type" value="Genomic_DNA"/>
</dbReference>
<evidence type="ECO:0000256" key="4">
    <source>
        <dbReference type="ARBA" id="ARBA00022989"/>
    </source>
</evidence>
<comment type="function">
    <text evidence="1 7">Probably involved in membrane trafficking.</text>
</comment>
<feature type="region of interest" description="Disordered" evidence="8">
    <location>
        <begin position="1"/>
        <end position="47"/>
    </location>
</feature>
<keyword evidence="10" id="KW-1185">Reference proteome</keyword>
<feature type="transmembrane region" description="Helical" evidence="7">
    <location>
        <begin position="161"/>
        <end position="182"/>
    </location>
</feature>
<dbReference type="GO" id="GO:0005886">
    <property type="term" value="C:plasma membrane"/>
    <property type="evidence" value="ECO:0007669"/>
    <property type="project" value="UniProtKB-SubCell"/>
</dbReference>
<organism evidence="9 10">
    <name type="scientific">Hibiscus syriacus</name>
    <name type="common">Rose of Sharon</name>
    <dbReference type="NCBI Taxonomy" id="106335"/>
    <lineage>
        <taxon>Eukaryota</taxon>
        <taxon>Viridiplantae</taxon>
        <taxon>Streptophyta</taxon>
        <taxon>Embryophyta</taxon>
        <taxon>Tracheophyta</taxon>
        <taxon>Spermatophyta</taxon>
        <taxon>Magnoliopsida</taxon>
        <taxon>eudicotyledons</taxon>
        <taxon>Gunneridae</taxon>
        <taxon>Pentapetalae</taxon>
        <taxon>rosids</taxon>
        <taxon>malvids</taxon>
        <taxon>Malvales</taxon>
        <taxon>Malvaceae</taxon>
        <taxon>Malvoideae</taxon>
        <taxon>Hibiscus</taxon>
    </lineage>
</organism>
<evidence type="ECO:0000256" key="5">
    <source>
        <dbReference type="ARBA" id="ARBA00023136"/>
    </source>
</evidence>
<comment type="caution">
    <text evidence="9">The sequence shown here is derived from an EMBL/GenBank/DDBJ whole genome shotgun (WGS) entry which is preliminary data.</text>
</comment>
<reference evidence="9" key="1">
    <citation type="submission" date="2019-09" db="EMBL/GenBank/DDBJ databases">
        <title>Draft genome information of white flower Hibiscus syriacus.</title>
        <authorList>
            <person name="Kim Y.-M."/>
        </authorList>
    </citation>
    <scope>NUCLEOTIDE SEQUENCE [LARGE SCALE GENOMIC DNA]</scope>
    <source>
        <strain evidence="9">YM2019G1</strain>
    </source>
</reference>
<feature type="transmembrane region" description="Helical" evidence="7">
    <location>
        <begin position="127"/>
        <end position="149"/>
    </location>
</feature>
<comment type="subcellular location">
    <subcellularLocation>
        <location evidence="7">Cell membrane</location>
        <topology evidence="7">Multi-pass membrane protein</topology>
    </subcellularLocation>
    <subcellularLocation>
        <location evidence="7">Cytoplasmic vesicle</location>
        <location evidence="7">Secretory vesicle membrane</location>
        <topology evidence="7">Multi-pass membrane protein</topology>
    </subcellularLocation>
</comment>
<comment type="similarity">
    <text evidence="2 7">Belongs to the SCAMP family.</text>
</comment>
<evidence type="ECO:0000256" key="6">
    <source>
        <dbReference type="ARBA" id="ARBA00023329"/>
    </source>
</evidence>
<feature type="region of interest" description="Disordered" evidence="8">
    <location>
        <begin position="56"/>
        <end position="75"/>
    </location>
</feature>
<dbReference type="InterPro" id="IPR007273">
    <property type="entry name" value="SCAMP"/>
</dbReference>
<sequence>MSHYETNPFADEEVNPFADPSVKKGSGARGGGGGGGGSLFSTSGISPLPPEPYESGATIDIPLDTHSTEDVTSKEKELRAKEAELKRREEVALSAARIVIEVKNWPAFFPIIHNDIANEIPVHLQTIMYVAFATLIGLVICLLYNMVAVTTAWTRDTVGPIIWLLAVIYTLTGIPGGFYFWYRPLYQAARCEAQSGDEGSARLGWDEAIYGGGRRHTPRGFRRQASQAVFPLPPWSSSPSGTVDCNRLYPPDSIRRLSPKDMSDSALWFGSFLLVFSVHIAFCILAAIAPELFFKGGSITGILAALSIFPQDRTLGMMYFVGSALFCCESLVSIWVIQQVFMYFRGSGKAAEMKREVARQTIMSAL</sequence>
<evidence type="ECO:0000256" key="1">
    <source>
        <dbReference type="ARBA" id="ARBA00004003"/>
    </source>
</evidence>
<name>A0A6A2ZYJ9_HIBSY</name>
<dbReference type="GO" id="GO:0032588">
    <property type="term" value="C:trans-Golgi network membrane"/>
    <property type="evidence" value="ECO:0007669"/>
    <property type="project" value="TreeGrafter"/>
</dbReference>
<keyword evidence="4 7" id="KW-1133">Transmembrane helix</keyword>
<evidence type="ECO:0000313" key="10">
    <source>
        <dbReference type="Proteomes" id="UP000436088"/>
    </source>
</evidence>
<keyword evidence="6 7" id="KW-0968">Cytoplasmic vesicle</keyword>
<dbReference type="PANTHER" id="PTHR10687">
    <property type="entry name" value="SECRETORY CARRIER-ASSOCIATED MEMBRANE PROTEIN SCAMP"/>
    <property type="match status" value="1"/>
</dbReference>
<feature type="compositionally biased region" description="Gly residues" evidence="8">
    <location>
        <begin position="27"/>
        <end position="38"/>
    </location>
</feature>
<evidence type="ECO:0000256" key="3">
    <source>
        <dbReference type="ARBA" id="ARBA00022692"/>
    </source>
</evidence>
<keyword evidence="3 7" id="KW-0812">Transmembrane</keyword>
<dbReference type="Proteomes" id="UP000436088">
    <property type="component" value="Unassembled WGS sequence"/>
</dbReference>
<evidence type="ECO:0000256" key="2">
    <source>
        <dbReference type="ARBA" id="ARBA00010482"/>
    </source>
</evidence>
<evidence type="ECO:0000256" key="7">
    <source>
        <dbReference type="RuleBase" id="RU363122"/>
    </source>
</evidence>